<reference evidence="1 2" key="1">
    <citation type="submission" date="2015-07" db="EMBL/GenBank/DDBJ databases">
        <title>The genome of Habropoda laboriosa.</title>
        <authorList>
            <person name="Pan H."/>
            <person name="Kapheim K."/>
        </authorList>
    </citation>
    <scope>NUCLEOTIDE SEQUENCE [LARGE SCALE GENOMIC DNA]</scope>
    <source>
        <strain evidence="1">0110345459</strain>
    </source>
</reference>
<keyword evidence="2" id="KW-1185">Reference proteome</keyword>
<evidence type="ECO:0000313" key="1">
    <source>
        <dbReference type="EMBL" id="KOC69323.1"/>
    </source>
</evidence>
<dbReference type="Proteomes" id="UP000053825">
    <property type="component" value="Unassembled WGS sequence"/>
</dbReference>
<name>A0A0L7REQ6_9HYME</name>
<protein>
    <submittedName>
        <fullName evidence="1">Uncharacterized protein</fullName>
    </submittedName>
</protein>
<proteinExistence type="predicted"/>
<accession>A0A0L7REQ6</accession>
<gene>
    <name evidence="1" type="ORF">WH47_05987</name>
</gene>
<sequence>MQTKSARGSFIVAVHRFSTSVYKFVQAKTNYHVHGSDVAMDNRLRIIDSRIVVLNIILRQGEQT</sequence>
<dbReference type="AlphaFoldDB" id="A0A0L7REQ6"/>
<dbReference type="EMBL" id="KQ414609">
    <property type="protein sequence ID" value="KOC69323.1"/>
    <property type="molecule type" value="Genomic_DNA"/>
</dbReference>
<organism evidence="1 2">
    <name type="scientific">Habropoda laboriosa</name>
    <dbReference type="NCBI Taxonomy" id="597456"/>
    <lineage>
        <taxon>Eukaryota</taxon>
        <taxon>Metazoa</taxon>
        <taxon>Ecdysozoa</taxon>
        <taxon>Arthropoda</taxon>
        <taxon>Hexapoda</taxon>
        <taxon>Insecta</taxon>
        <taxon>Pterygota</taxon>
        <taxon>Neoptera</taxon>
        <taxon>Endopterygota</taxon>
        <taxon>Hymenoptera</taxon>
        <taxon>Apocrita</taxon>
        <taxon>Aculeata</taxon>
        <taxon>Apoidea</taxon>
        <taxon>Anthophila</taxon>
        <taxon>Apidae</taxon>
        <taxon>Habropoda</taxon>
    </lineage>
</organism>
<evidence type="ECO:0000313" key="2">
    <source>
        <dbReference type="Proteomes" id="UP000053825"/>
    </source>
</evidence>